<proteinExistence type="predicted"/>
<name>A0A2W2E3E4_9ACTN</name>
<dbReference type="EMBL" id="POUD01000072">
    <property type="protein sequence ID" value="PZG17133.1"/>
    <property type="molecule type" value="Genomic_DNA"/>
</dbReference>
<accession>A0A2W2E3E4</accession>
<dbReference type="Proteomes" id="UP000249304">
    <property type="component" value="Unassembled WGS sequence"/>
</dbReference>
<comment type="caution">
    <text evidence="1">The sequence shown here is derived from an EMBL/GenBank/DDBJ whole genome shotgun (WGS) entry which is preliminary data.</text>
</comment>
<organism evidence="1 2">
    <name type="scientific">Nonomuraea aridisoli</name>
    <dbReference type="NCBI Taxonomy" id="2070368"/>
    <lineage>
        <taxon>Bacteria</taxon>
        <taxon>Bacillati</taxon>
        <taxon>Actinomycetota</taxon>
        <taxon>Actinomycetes</taxon>
        <taxon>Streptosporangiales</taxon>
        <taxon>Streptosporangiaceae</taxon>
        <taxon>Nonomuraea</taxon>
    </lineage>
</organism>
<evidence type="ECO:0000313" key="2">
    <source>
        <dbReference type="Proteomes" id="UP000249304"/>
    </source>
</evidence>
<reference evidence="1 2" key="1">
    <citation type="submission" date="2018-01" db="EMBL/GenBank/DDBJ databases">
        <title>Draft genome sequence of Nonomuraea sp. KC333.</title>
        <authorList>
            <person name="Sahin N."/>
            <person name="Saygin H."/>
            <person name="Ay H."/>
        </authorList>
    </citation>
    <scope>NUCLEOTIDE SEQUENCE [LARGE SCALE GENOMIC DNA]</scope>
    <source>
        <strain evidence="1 2">KC333</strain>
    </source>
</reference>
<evidence type="ECO:0000313" key="1">
    <source>
        <dbReference type="EMBL" id="PZG17133.1"/>
    </source>
</evidence>
<sequence>MWSEAVQYLVEAAGRRADWMRNALRFAWQLMRRSTWAMLTAPKKGATWQHLAADLGLSERTVANLYAWFIKAGLLARAVPGTTVRYRKGTRHGLDDDG</sequence>
<gene>
    <name evidence="1" type="ORF">C1J01_19015</name>
</gene>
<dbReference type="AlphaFoldDB" id="A0A2W2E3E4"/>
<protein>
    <submittedName>
        <fullName evidence="1">Uncharacterized protein</fullName>
    </submittedName>
</protein>
<keyword evidence="2" id="KW-1185">Reference proteome</keyword>